<dbReference type="InterPro" id="IPR036390">
    <property type="entry name" value="WH_DNA-bd_sf"/>
</dbReference>
<gene>
    <name evidence="8" type="primary">hormad1_4</name>
    <name evidence="8" type="ORF">g.109686</name>
</gene>
<evidence type="ECO:0000256" key="2">
    <source>
        <dbReference type="ARBA" id="ARBA00004286"/>
    </source>
</evidence>
<proteinExistence type="predicted"/>
<feature type="region of interest" description="Disordered" evidence="6">
    <location>
        <begin position="520"/>
        <end position="552"/>
    </location>
</feature>
<evidence type="ECO:0000259" key="7">
    <source>
        <dbReference type="PROSITE" id="PS50815"/>
    </source>
</evidence>
<organism evidence="8">
    <name type="scientific">Anthurium amnicola</name>
    <dbReference type="NCBI Taxonomy" id="1678845"/>
    <lineage>
        <taxon>Eukaryota</taxon>
        <taxon>Viridiplantae</taxon>
        <taxon>Streptophyta</taxon>
        <taxon>Embryophyta</taxon>
        <taxon>Tracheophyta</taxon>
        <taxon>Spermatophyta</taxon>
        <taxon>Magnoliopsida</taxon>
        <taxon>Liliopsida</taxon>
        <taxon>Araceae</taxon>
        <taxon>Pothoideae</taxon>
        <taxon>Potheae</taxon>
        <taxon>Anthurium</taxon>
    </lineage>
</organism>
<reference evidence="8" key="1">
    <citation type="submission" date="2015-07" db="EMBL/GenBank/DDBJ databases">
        <title>Transcriptome Assembly of Anthurium amnicola.</title>
        <authorList>
            <person name="Suzuki J."/>
        </authorList>
    </citation>
    <scope>NUCLEOTIDE SEQUENCE</scope>
</reference>
<evidence type="ECO:0000256" key="3">
    <source>
        <dbReference type="ARBA" id="ARBA00022454"/>
    </source>
</evidence>
<keyword evidence="4" id="KW-0539">Nucleus</keyword>
<keyword evidence="3" id="KW-0158">Chromosome</keyword>
<dbReference type="InterPro" id="IPR036570">
    <property type="entry name" value="HORMA_dom_sf"/>
</dbReference>
<dbReference type="AlphaFoldDB" id="A0A1D1ZJZ6"/>
<evidence type="ECO:0000256" key="5">
    <source>
        <dbReference type="ARBA" id="ARBA00023254"/>
    </source>
</evidence>
<dbReference type="Gene3D" id="3.30.900.10">
    <property type="entry name" value="HORMA domain"/>
    <property type="match status" value="1"/>
</dbReference>
<dbReference type="GO" id="GO:0000228">
    <property type="term" value="C:nuclear chromosome"/>
    <property type="evidence" value="ECO:0007669"/>
    <property type="project" value="UniProtKB-ARBA"/>
</dbReference>
<dbReference type="SUPFAM" id="SSF46785">
    <property type="entry name" value="Winged helix' DNA-binding domain"/>
    <property type="match status" value="1"/>
</dbReference>
<dbReference type="InterPro" id="IPR051294">
    <property type="entry name" value="HORMA_MeioticProgression"/>
</dbReference>
<feature type="domain" description="HORMA" evidence="7">
    <location>
        <begin position="15"/>
        <end position="229"/>
    </location>
</feature>
<dbReference type="Pfam" id="PF02301">
    <property type="entry name" value="HORMA"/>
    <property type="match status" value="1"/>
</dbReference>
<evidence type="ECO:0000313" key="8">
    <source>
        <dbReference type="EMBL" id="JAT67177.1"/>
    </source>
</evidence>
<name>A0A1D1ZJZ6_9ARAE</name>
<dbReference type="SUPFAM" id="SSF56019">
    <property type="entry name" value="The spindle assembly checkpoint protein mad2"/>
    <property type="match status" value="1"/>
</dbReference>
<dbReference type="EMBL" id="GDJX01000759">
    <property type="protein sequence ID" value="JAT67177.1"/>
    <property type="molecule type" value="Transcribed_RNA"/>
</dbReference>
<keyword evidence="5" id="KW-0469">Meiosis</keyword>
<dbReference type="PANTHER" id="PTHR48225">
    <property type="entry name" value="HORMA DOMAIN-CONTAINING PROTEIN 1"/>
    <property type="match status" value="1"/>
</dbReference>
<feature type="region of interest" description="Disordered" evidence="6">
    <location>
        <begin position="244"/>
        <end position="297"/>
    </location>
</feature>
<evidence type="ECO:0000256" key="1">
    <source>
        <dbReference type="ARBA" id="ARBA00004123"/>
    </source>
</evidence>
<dbReference type="PANTHER" id="PTHR48225:SF7">
    <property type="entry name" value="MEIOSIS-SPECIFIC PROTEIN HOP1"/>
    <property type="match status" value="1"/>
</dbReference>
<comment type="subcellular location">
    <subcellularLocation>
        <location evidence="2">Chromosome</location>
    </subcellularLocation>
    <subcellularLocation>
        <location evidence="1">Nucleus</location>
    </subcellularLocation>
</comment>
<protein>
    <submittedName>
        <fullName evidence="8">HORMA domain-containing protein 1</fullName>
    </submittedName>
</protein>
<feature type="compositionally biased region" description="Acidic residues" evidence="6">
    <location>
        <begin position="287"/>
        <end position="297"/>
    </location>
</feature>
<dbReference type="FunFam" id="3.30.900.10:FF:000009">
    <property type="entry name" value="Meiosis-specific protein ASY2"/>
    <property type="match status" value="1"/>
</dbReference>
<feature type="compositionally biased region" description="Polar residues" evidence="6">
    <location>
        <begin position="527"/>
        <end position="552"/>
    </location>
</feature>
<dbReference type="InterPro" id="IPR003511">
    <property type="entry name" value="HORMA_dom"/>
</dbReference>
<dbReference type="GO" id="GO:0007129">
    <property type="term" value="P:homologous chromosome pairing at meiosis"/>
    <property type="evidence" value="ECO:0007669"/>
    <property type="project" value="UniProtKB-ARBA"/>
</dbReference>
<accession>A0A1D1ZJZ6</accession>
<sequence length="617" mass="69812">MVVAQRVKEAEITEQDSLLLTRNLLRIAIFNISYIRGLFPEKYFNDKSVPALEMKIKKLMPMDAESRRLIDWMEKGVYDALQKKYLKALLFCICEQVEGPMIEEYTFSFSYSSSENEEVSMNVTRSGNKKQGMTFKANSTDITPDQMRSSACKMVRTLVQLMRTLDQMPDERTILMKLFYYDDVTPEDYEPPFFRTCTESEANNPWTKNPLKMEVGNVNSKHLVLALKVKSILDPCEDENNDIAEEESMGVGSGQEDTSSSSDSEEDQYVVAPNGENRHFEDTPMVQEDDTQDAEQEEQCTSCLREWIISRHIDSVDLSDILSNFTDISVALTEEILDKLQKEGLISKSGKDSFTINRDKAEVPKVKEEVDMPNMPRTEKACNNIKADHMYMKALYFALPMEYVSVSKLHNKLEGEANQNQVRKLIDRMAEDGFVQNKAKKRLGRRVVHSELTNKKLLEVMKAMERKKTGMETSEHPFEFNGLEFPPNGTLKGSDSLLPGRDLKNGSTCGILHSVGSELTRTRGRSETLQNGSIRTGQATHTRTQDQGNTPVSKLEPVATMESGTLGKENGKTGGRLVRDADGTLLSVSSQDKRVRKASTVKEPILQYVKRQKSQAE</sequence>
<dbReference type="PROSITE" id="PS50815">
    <property type="entry name" value="HORMA"/>
    <property type="match status" value="1"/>
</dbReference>
<evidence type="ECO:0000256" key="6">
    <source>
        <dbReference type="SAM" id="MobiDB-lite"/>
    </source>
</evidence>
<evidence type="ECO:0000256" key="4">
    <source>
        <dbReference type="ARBA" id="ARBA00023242"/>
    </source>
</evidence>